<dbReference type="NCBIfam" id="TIGR02666">
    <property type="entry name" value="moaA"/>
    <property type="match status" value="1"/>
</dbReference>
<dbReference type="InterPro" id="IPR010505">
    <property type="entry name" value="MoaA_twitch"/>
</dbReference>
<dbReference type="SFLD" id="SFLDG01067">
    <property type="entry name" value="SPASM/twitch_domain_containing"/>
    <property type="match status" value="1"/>
</dbReference>
<dbReference type="Pfam" id="PF06463">
    <property type="entry name" value="Mob_synth_C"/>
    <property type="match status" value="1"/>
</dbReference>
<feature type="binding site" evidence="12">
    <location>
        <position position="28"/>
    </location>
    <ligand>
        <name>GTP</name>
        <dbReference type="ChEBI" id="CHEBI:37565"/>
    </ligand>
</feature>
<feature type="binding site" evidence="12">
    <location>
        <position position="133"/>
    </location>
    <ligand>
        <name>S-adenosyl-L-methionine</name>
        <dbReference type="ChEBI" id="CHEBI:59789"/>
    </ligand>
</feature>
<evidence type="ECO:0000256" key="5">
    <source>
        <dbReference type="ARBA" id="ARBA00022741"/>
    </source>
</evidence>
<feature type="binding site" evidence="12">
    <location>
        <begin position="271"/>
        <end position="273"/>
    </location>
    <ligand>
        <name>GTP</name>
        <dbReference type="ChEBI" id="CHEBI:37565"/>
    </ligand>
</feature>
<dbReference type="HAMAP" id="MF_01225_B">
    <property type="entry name" value="MoaA_B"/>
    <property type="match status" value="1"/>
</dbReference>
<dbReference type="InterPro" id="IPR013785">
    <property type="entry name" value="Aldolase_TIM"/>
</dbReference>
<dbReference type="GO" id="GO:0046872">
    <property type="term" value="F:metal ion binding"/>
    <property type="evidence" value="ECO:0007669"/>
    <property type="project" value="UniProtKB-KW"/>
</dbReference>
<keyword evidence="6 12" id="KW-0408">Iron</keyword>
<dbReference type="CDD" id="cd01335">
    <property type="entry name" value="Radical_SAM"/>
    <property type="match status" value="1"/>
</dbReference>
<feature type="binding site" evidence="12">
    <location>
        <position position="42"/>
    </location>
    <ligand>
        <name>[4Fe-4S] cluster</name>
        <dbReference type="ChEBI" id="CHEBI:49883"/>
        <label>1</label>
        <note>4Fe-4S-S-AdoMet</note>
    </ligand>
</feature>
<evidence type="ECO:0000259" key="13">
    <source>
        <dbReference type="PROSITE" id="PS51918"/>
    </source>
</evidence>
<dbReference type="SFLD" id="SFLDS00029">
    <property type="entry name" value="Radical_SAM"/>
    <property type="match status" value="1"/>
</dbReference>
<evidence type="ECO:0000256" key="10">
    <source>
        <dbReference type="ARBA" id="ARBA00023239"/>
    </source>
</evidence>
<comment type="catalytic activity">
    <reaction evidence="11 12">
        <text>GTP + AH2 + S-adenosyl-L-methionine = (8S)-3',8-cyclo-7,8-dihydroguanosine 5'-triphosphate + 5'-deoxyadenosine + L-methionine + A + H(+)</text>
        <dbReference type="Rhea" id="RHEA:49576"/>
        <dbReference type="ChEBI" id="CHEBI:13193"/>
        <dbReference type="ChEBI" id="CHEBI:15378"/>
        <dbReference type="ChEBI" id="CHEBI:17319"/>
        <dbReference type="ChEBI" id="CHEBI:17499"/>
        <dbReference type="ChEBI" id="CHEBI:37565"/>
        <dbReference type="ChEBI" id="CHEBI:57844"/>
        <dbReference type="ChEBI" id="CHEBI:59789"/>
        <dbReference type="ChEBI" id="CHEBI:131766"/>
        <dbReference type="EC" id="4.1.99.22"/>
    </reaction>
</comment>
<evidence type="ECO:0000256" key="4">
    <source>
        <dbReference type="ARBA" id="ARBA00022723"/>
    </source>
</evidence>
<dbReference type="InterPro" id="IPR013483">
    <property type="entry name" value="MoaA"/>
</dbReference>
<dbReference type="PANTHER" id="PTHR22960">
    <property type="entry name" value="MOLYBDOPTERIN COFACTOR SYNTHESIS PROTEIN A"/>
    <property type="match status" value="1"/>
</dbReference>
<evidence type="ECO:0000313" key="14">
    <source>
        <dbReference type="EMBL" id="GIL41707.1"/>
    </source>
</evidence>
<keyword evidence="9 12" id="KW-0501">Molybdenum cofactor biosynthesis</keyword>
<feature type="binding site" evidence="12">
    <location>
        <position position="39"/>
    </location>
    <ligand>
        <name>[4Fe-4S] cluster</name>
        <dbReference type="ChEBI" id="CHEBI:49883"/>
        <label>1</label>
        <note>4Fe-4S-S-AdoMet</note>
    </ligand>
</feature>
<feature type="binding site" evidence="12">
    <location>
        <position position="41"/>
    </location>
    <ligand>
        <name>S-adenosyl-L-methionine</name>
        <dbReference type="ChEBI" id="CHEBI:59789"/>
    </ligand>
</feature>
<comment type="caution">
    <text evidence="14">The sequence shown here is derived from an EMBL/GenBank/DDBJ whole genome shotgun (WGS) entry which is preliminary data.</text>
</comment>
<dbReference type="Gene3D" id="3.20.20.70">
    <property type="entry name" value="Aldolase class I"/>
    <property type="match status" value="1"/>
</dbReference>
<keyword evidence="7 12" id="KW-0411">Iron-sulfur</keyword>
<feature type="binding site" evidence="12">
    <location>
        <position position="283"/>
    </location>
    <ligand>
        <name>[4Fe-4S] cluster</name>
        <dbReference type="ChEBI" id="CHEBI:49883"/>
        <label>2</label>
        <note>4Fe-4S-substrate</note>
    </ligand>
</feature>
<feature type="binding site" evidence="12">
    <location>
        <position position="82"/>
    </location>
    <ligand>
        <name>S-adenosyl-L-methionine</name>
        <dbReference type="ChEBI" id="CHEBI:59789"/>
    </ligand>
</feature>
<keyword evidence="10 12" id="KW-0456">Lyase</keyword>
<dbReference type="PROSITE" id="PS51918">
    <property type="entry name" value="RADICAL_SAM"/>
    <property type="match status" value="1"/>
</dbReference>
<dbReference type="GO" id="GO:0006777">
    <property type="term" value="P:Mo-molybdopterin cofactor biosynthetic process"/>
    <property type="evidence" value="ECO:0007669"/>
    <property type="project" value="UniProtKB-UniRule"/>
</dbReference>
<keyword evidence="3 12" id="KW-0949">S-adenosyl-L-methionine</keyword>
<dbReference type="SFLD" id="SFLDG01383">
    <property type="entry name" value="cyclic_pyranopterin_phosphate"/>
    <property type="match status" value="1"/>
</dbReference>
<dbReference type="Pfam" id="PF04055">
    <property type="entry name" value="Radical_SAM"/>
    <property type="match status" value="1"/>
</dbReference>
<keyword evidence="15" id="KW-1185">Reference proteome</keyword>
<comment type="pathway">
    <text evidence="12">Cofactor biosynthesis; molybdopterin biosynthesis.</text>
</comment>
<dbReference type="EC" id="4.1.99.22" evidence="1 12"/>
<evidence type="ECO:0000256" key="2">
    <source>
        <dbReference type="ARBA" id="ARBA00022485"/>
    </source>
</evidence>
<evidence type="ECO:0000256" key="9">
    <source>
        <dbReference type="ARBA" id="ARBA00023150"/>
    </source>
</evidence>
<dbReference type="PANTHER" id="PTHR22960:SF0">
    <property type="entry name" value="MOLYBDENUM COFACTOR BIOSYNTHESIS PROTEIN 1"/>
    <property type="match status" value="1"/>
</dbReference>
<evidence type="ECO:0000256" key="3">
    <source>
        <dbReference type="ARBA" id="ARBA00022691"/>
    </source>
</evidence>
<gene>
    <name evidence="12 14" type="primary">moaA</name>
    <name evidence="14" type="ORF">TMPK1_39440</name>
</gene>
<protein>
    <recommendedName>
        <fullName evidence="1 12">GTP 3',8-cyclase</fullName>
        <ecNumber evidence="1 12">4.1.99.22</ecNumber>
    </recommendedName>
    <alternativeName>
        <fullName evidence="12">Molybdenum cofactor biosynthesis protein A</fullName>
    </alternativeName>
</protein>
<dbReference type="InterPro" id="IPR000385">
    <property type="entry name" value="MoaA_NifB_PqqE_Fe-S-bd_CS"/>
</dbReference>
<feature type="binding site" evidence="12">
    <location>
        <position position="109"/>
    </location>
    <ligand>
        <name>GTP</name>
        <dbReference type="ChEBI" id="CHEBI:37565"/>
    </ligand>
</feature>
<dbReference type="EMBL" id="BOPV01000001">
    <property type="protein sequence ID" value="GIL41707.1"/>
    <property type="molecule type" value="Genomic_DNA"/>
</dbReference>
<evidence type="ECO:0000256" key="8">
    <source>
        <dbReference type="ARBA" id="ARBA00023134"/>
    </source>
</evidence>
<accession>A0A8S8XJ39</accession>
<feature type="binding site" evidence="12">
    <location>
        <position position="170"/>
    </location>
    <ligand>
        <name>GTP</name>
        <dbReference type="ChEBI" id="CHEBI:37565"/>
    </ligand>
</feature>
<feature type="binding site" evidence="12">
    <location>
        <position position="266"/>
    </location>
    <ligand>
        <name>[4Fe-4S] cluster</name>
        <dbReference type="ChEBI" id="CHEBI:49883"/>
        <label>2</label>
        <note>4Fe-4S-substrate</note>
    </ligand>
</feature>
<evidence type="ECO:0000256" key="1">
    <source>
        <dbReference type="ARBA" id="ARBA00012167"/>
    </source>
</evidence>
<proteinExistence type="inferred from homology"/>
<keyword evidence="5 12" id="KW-0547">Nucleotide-binding</keyword>
<dbReference type="GO" id="GO:0061798">
    <property type="term" value="F:GTP 3',8'-cyclase activity"/>
    <property type="evidence" value="ECO:0007669"/>
    <property type="project" value="UniProtKB-UniRule"/>
</dbReference>
<dbReference type="CDD" id="cd21117">
    <property type="entry name" value="Twitch_MoaA"/>
    <property type="match status" value="1"/>
</dbReference>
<dbReference type="AlphaFoldDB" id="A0A8S8XJ39"/>
<feature type="binding site" evidence="12">
    <location>
        <position position="204"/>
    </location>
    <ligand>
        <name>S-adenosyl-L-methionine</name>
        <dbReference type="ChEBI" id="CHEBI:59789"/>
    </ligand>
</feature>
<keyword evidence="2 12" id="KW-0004">4Fe-4S</keyword>
<dbReference type="InterPro" id="IPR006638">
    <property type="entry name" value="Elp3/MiaA/NifB-like_rSAM"/>
</dbReference>
<name>A0A8S8XJ39_9PROT</name>
<dbReference type="GO" id="GO:0061799">
    <property type="term" value="F:cyclic pyranopterin monophosphate synthase activity"/>
    <property type="evidence" value="ECO:0007669"/>
    <property type="project" value="TreeGrafter"/>
</dbReference>
<comment type="function">
    <text evidence="12">Catalyzes the cyclization of GTP to (8S)-3',8-cyclo-7,8-dihydroguanosine 5'-triphosphate.</text>
</comment>
<dbReference type="PROSITE" id="PS01305">
    <property type="entry name" value="MOAA_NIFB_PQQE"/>
    <property type="match status" value="1"/>
</dbReference>
<evidence type="ECO:0000256" key="11">
    <source>
        <dbReference type="ARBA" id="ARBA00048697"/>
    </source>
</evidence>
<feature type="binding site" evidence="12">
    <location>
        <position position="269"/>
    </location>
    <ligand>
        <name>[4Fe-4S] cluster</name>
        <dbReference type="ChEBI" id="CHEBI:49883"/>
        <label>2</label>
        <note>4Fe-4S-substrate</note>
    </ligand>
</feature>
<evidence type="ECO:0000256" key="12">
    <source>
        <dbReference type="HAMAP-Rule" id="MF_01225"/>
    </source>
</evidence>
<feature type="domain" description="Radical SAM core" evidence="13">
    <location>
        <begin position="19"/>
        <end position="249"/>
    </location>
</feature>
<dbReference type="InterPro" id="IPR050105">
    <property type="entry name" value="MoCo_biosynth_MoaA/MoaC"/>
</dbReference>
<dbReference type="InterPro" id="IPR058240">
    <property type="entry name" value="rSAM_sf"/>
</dbReference>
<dbReference type="InterPro" id="IPR040064">
    <property type="entry name" value="MoaA-like"/>
</dbReference>
<feature type="binding site" evidence="12">
    <location>
        <position position="78"/>
    </location>
    <ligand>
        <name>GTP</name>
        <dbReference type="ChEBI" id="CHEBI:37565"/>
    </ligand>
</feature>
<keyword evidence="8 12" id="KW-0342">GTP-binding</keyword>
<dbReference type="SMART" id="SM00729">
    <property type="entry name" value="Elp3"/>
    <property type="match status" value="1"/>
</dbReference>
<dbReference type="SFLD" id="SFLDG01386">
    <property type="entry name" value="main_SPASM_domain-containing"/>
    <property type="match status" value="1"/>
</dbReference>
<comment type="subunit">
    <text evidence="12">Monomer and homodimer.</text>
</comment>
<keyword evidence="4 12" id="KW-0479">Metal-binding</keyword>
<evidence type="ECO:0000256" key="7">
    <source>
        <dbReference type="ARBA" id="ARBA00023014"/>
    </source>
</evidence>
<dbReference type="GO" id="GO:0051539">
    <property type="term" value="F:4 iron, 4 sulfur cluster binding"/>
    <property type="evidence" value="ECO:0007669"/>
    <property type="project" value="UniProtKB-UniRule"/>
</dbReference>
<comment type="cofactor">
    <cofactor evidence="12">
        <name>[4Fe-4S] cluster</name>
        <dbReference type="ChEBI" id="CHEBI:49883"/>
    </cofactor>
    <text evidence="12">Binds 2 [4Fe-4S] clusters. Binds 1 [4Fe-4S] cluster coordinated with 3 cysteines and an exchangeable S-adenosyl-L-methionine and 1 [4Fe-4S] cluster coordinated with 3 cysteines and the GTP-derived substrate.</text>
</comment>
<comment type="similarity">
    <text evidence="12">Belongs to the radical SAM superfamily. MoaA family.</text>
</comment>
<dbReference type="GO" id="GO:1904047">
    <property type="term" value="F:S-adenosyl-L-methionine binding"/>
    <property type="evidence" value="ECO:0007669"/>
    <property type="project" value="UniProtKB-UniRule"/>
</dbReference>
<evidence type="ECO:0000256" key="6">
    <source>
        <dbReference type="ARBA" id="ARBA00023004"/>
    </source>
</evidence>
<dbReference type="SUPFAM" id="SSF102114">
    <property type="entry name" value="Radical SAM enzymes"/>
    <property type="match status" value="1"/>
</dbReference>
<organism evidence="14 15">
    <name type="scientific">Roseiterribacter gracilis</name>
    <dbReference type="NCBI Taxonomy" id="2812848"/>
    <lineage>
        <taxon>Bacteria</taxon>
        <taxon>Pseudomonadati</taxon>
        <taxon>Pseudomonadota</taxon>
        <taxon>Alphaproteobacteria</taxon>
        <taxon>Rhodospirillales</taxon>
        <taxon>Roseiterribacteraceae</taxon>
        <taxon>Roseiterribacter</taxon>
    </lineage>
</organism>
<dbReference type="RefSeq" id="WP_420245313.1">
    <property type="nucleotide sequence ID" value="NZ_BOPV01000001.1"/>
</dbReference>
<reference evidence="14" key="1">
    <citation type="submission" date="2021-02" db="EMBL/GenBank/DDBJ databases">
        <title>Genome sequence of Rhodospirillales sp. strain TMPK1 isolated from soil.</title>
        <authorList>
            <person name="Nakai R."/>
            <person name="Kusada H."/>
            <person name="Tamaki H."/>
        </authorList>
    </citation>
    <scope>NUCLEOTIDE SEQUENCE</scope>
    <source>
        <strain evidence="14">TMPK1</strain>
    </source>
</reference>
<dbReference type="Proteomes" id="UP000681075">
    <property type="component" value="Unassembled WGS sequence"/>
</dbReference>
<feature type="binding site" evidence="12">
    <location>
        <position position="35"/>
    </location>
    <ligand>
        <name>[4Fe-4S] cluster</name>
        <dbReference type="ChEBI" id="CHEBI:49883"/>
        <label>1</label>
        <note>4Fe-4S-S-AdoMet</note>
    </ligand>
</feature>
<sequence length="339" mass="37114">MSYAALKLSNEPARGLIDRFGRRHSYLRVSLTDRCNLRCGYCMPPEGITVTPKPQLLDENEVVRVASVFVRMGVDKIRLTGGEPLVRKDLDAIVARLGALPGLSVLAMTSNGITLGERAASLRAAGLNALTISLDTLKRDRFLDITKRDKFDAVMEGIEAALAAGYAPVKINMVVMRGVNDDEIEDFVAWAQDRPLQIRFIEYMPFPGNHWHSAGVVGWNEIRERLETRWKLAPIAVHPSAVAKEFQLVGHQGSIGFVTSMTDSFCGTCNRLRLTSDGNLKTCLFSPAEQSLRDIMRAGGDDAALEAQIGRAVGLKQAAHAPMEELARLGNRAMIEIGG</sequence>
<dbReference type="GO" id="GO:0005525">
    <property type="term" value="F:GTP binding"/>
    <property type="evidence" value="ECO:0007669"/>
    <property type="project" value="UniProtKB-UniRule"/>
</dbReference>
<evidence type="ECO:0000313" key="15">
    <source>
        <dbReference type="Proteomes" id="UP000681075"/>
    </source>
</evidence>
<dbReference type="InterPro" id="IPR007197">
    <property type="entry name" value="rSAM"/>
</dbReference>